<reference evidence="3" key="1">
    <citation type="journal article" date="2019" name="Int. J. Syst. Evol. Microbiol.">
        <title>The Global Catalogue of Microorganisms (GCM) 10K type strain sequencing project: providing services to taxonomists for standard genome sequencing and annotation.</title>
        <authorList>
            <consortium name="The Broad Institute Genomics Platform"/>
            <consortium name="The Broad Institute Genome Sequencing Center for Infectious Disease"/>
            <person name="Wu L."/>
            <person name="Ma J."/>
        </authorList>
    </citation>
    <scope>NUCLEOTIDE SEQUENCE [LARGE SCALE GENOMIC DNA]</scope>
    <source>
        <strain evidence="3">CGMCC 1.16026</strain>
    </source>
</reference>
<dbReference type="Gene3D" id="1.10.287.470">
    <property type="entry name" value="Helix hairpin bin"/>
    <property type="match status" value="1"/>
</dbReference>
<dbReference type="RefSeq" id="WP_263370984.1">
    <property type="nucleotide sequence ID" value="NZ_JAGSYD010000002.1"/>
</dbReference>
<dbReference type="SUPFAM" id="SSF111369">
    <property type="entry name" value="HlyD-like secretion proteins"/>
    <property type="match status" value="1"/>
</dbReference>
<dbReference type="Gene3D" id="2.40.50.100">
    <property type="match status" value="1"/>
</dbReference>
<dbReference type="PANTHER" id="PTHR30438">
    <property type="entry name" value="36 KDA ANTIGEN-RELATED"/>
    <property type="match status" value="1"/>
</dbReference>
<sequence length="348" mass="37183">MAVLIVAVLATAGFIAWLRLRPKTLGPAFASGNGRVEATELDIASKNAGRITEMLVNDGDFVTAGQVVARIDTDVLQAQLQQAKAEEAEARNAIEAALSVVGQHQSEVAAANAVVSQREAEQVSAEKTAERTRVLSEQHAASIQEYEDDMARQKGSAAAVLAAKAQAAASKATVTAANSQVLEARSHVDAAIATENRLKSEIADNELRAARSGRVQFRIAQPGEVVSPGGKVLSMVDLSDVYMTFFLPETVAGKVAMGSEVHIVLDAAPQYVIPATVSFVANVAQFTPKTVETESERQKLVFRIKARIDPDLLRKHITQVKSGLPGVAYVRVDPSVPWPDNLKTRITQ</sequence>
<accession>A0ABW1ZCE5</accession>
<keyword evidence="3" id="KW-1185">Reference proteome</keyword>
<dbReference type="Gene3D" id="2.40.30.170">
    <property type="match status" value="1"/>
</dbReference>
<protein>
    <submittedName>
        <fullName evidence="2">HlyD family secretion protein</fullName>
    </submittedName>
</protein>
<name>A0ABW1ZCE5_9BACT</name>
<dbReference type="EMBL" id="JBHSWI010000001">
    <property type="protein sequence ID" value="MFC6647087.1"/>
    <property type="molecule type" value="Genomic_DNA"/>
</dbReference>
<evidence type="ECO:0000313" key="3">
    <source>
        <dbReference type="Proteomes" id="UP001596391"/>
    </source>
</evidence>
<dbReference type="Proteomes" id="UP001596391">
    <property type="component" value="Unassembled WGS sequence"/>
</dbReference>
<organism evidence="2 3">
    <name type="scientific">Granulicella cerasi</name>
    <dbReference type="NCBI Taxonomy" id="741063"/>
    <lineage>
        <taxon>Bacteria</taxon>
        <taxon>Pseudomonadati</taxon>
        <taxon>Acidobacteriota</taxon>
        <taxon>Terriglobia</taxon>
        <taxon>Terriglobales</taxon>
        <taxon>Acidobacteriaceae</taxon>
        <taxon>Granulicella</taxon>
    </lineage>
</organism>
<evidence type="ECO:0000313" key="2">
    <source>
        <dbReference type="EMBL" id="MFC6647087.1"/>
    </source>
</evidence>
<gene>
    <name evidence="2" type="ORF">ACFQBQ_16200</name>
</gene>
<keyword evidence="1" id="KW-0175">Coiled coil</keyword>
<feature type="coiled-coil region" evidence="1">
    <location>
        <begin position="73"/>
        <end position="100"/>
    </location>
</feature>
<proteinExistence type="predicted"/>
<dbReference type="PANTHER" id="PTHR30438:SF2">
    <property type="entry name" value="MEMBRANE PROTEIN"/>
    <property type="match status" value="1"/>
</dbReference>
<comment type="caution">
    <text evidence="2">The sequence shown here is derived from an EMBL/GenBank/DDBJ whole genome shotgun (WGS) entry which is preliminary data.</text>
</comment>
<evidence type="ECO:0000256" key="1">
    <source>
        <dbReference type="SAM" id="Coils"/>
    </source>
</evidence>